<evidence type="ECO:0000313" key="4">
    <source>
        <dbReference type="Proteomes" id="UP000789390"/>
    </source>
</evidence>
<organism evidence="3 4">
    <name type="scientific">Daphnia galeata</name>
    <dbReference type="NCBI Taxonomy" id="27404"/>
    <lineage>
        <taxon>Eukaryota</taxon>
        <taxon>Metazoa</taxon>
        <taxon>Ecdysozoa</taxon>
        <taxon>Arthropoda</taxon>
        <taxon>Crustacea</taxon>
        <taxon>Branchiopoda</taxon>
        <taxon>Diplostraca</taxon>
        <taxon>Cladocera</taxon>
        <taxon>Anomopoda</taxon>
        <taxon>Daphniidae</taxon>
        <taxon>Daphnia</taxon>
    </lineage>
</organism>
<evidence type="ECO:0000313" key="3">
    <source>
        <dbReference type="EMBL" id="CAH0109087.1"/>
    </source>
</evidence>
<dbReference type="EMBL" id="CAKKLH010000290">
    <property type="protein sequence ID" value="CAH0109087.1"/>
    <property type="molecule type" value="Genomic_DNA"/>
</dbReference>
<dbReference type="InterPro" id="IPR051110">
    <property type="entry name" value="Ly-6/neurotoxin-like_GPI-ap"/>
</dbReference>
<dbReference type="InterPro" id="IPR045860">
    <property type="entry name" value="Snake_toxin-like_sf"/>
</dbReference>
<keyword evidence="1 2" id="KW-0732">Signal</keyword>
<evidence type="ECO:0000256" key="1">
    <source>
        <dbReference type="ARBA" id="ARBA00022729"/>
    </source>
</evidence>
<evidence type="ECO:0000256" key="2">
    <source>
        <dbReference type="SAM" id="SignalP"/>
    </source>
</evidence>
<dbReference type="SUPFAM" id="SSF57302">
    <property type="entry name" value="Snake toxin-like"/>
    <property type="match status" value="1"/>
</dbReference>
<dbReference type="CDD" id="cd00117">
    <property type="entry name" value="TFP"/>
    <property type="match status" value="1"/>
</dbReference>
<comment type="caution">
    <text evidence="3">The sequence shown here is derived from an EMBL/GenBank/DDBJ whole genome shotgun (WGS) entry which is preliminary data.</text>
</comment>
<keyword evidence="4" id="KW-1185">Reference proteome</keyword>
<dbReference type="PANTHER" id="PTHR16983:SF10">
    <property type="entry name" value="PROTEIN QUIVER"/>
    <property type="match status" value="1"/>
</dbReference>
<protein>
    <submittedName>
        <fullName evidence="3">Uncharacterized protein</fullName>
    </submittedName>
</protein>
<name>A0A8J2WLG5_9CRUS</name>
<feature type="chain" id="PRO_5035147360" evidence="2">
    <location>
        <begin position="26"/>
        <end position="192"/>
    </location>
</feature>
<proteinExistence type="predicted"/>
<dbReference type="AlphaFoldDB" id="A0A8J2WLG5"/>
<gene>
    <name evidence="3" type="ORF">DGAL_LOCUS12549</name>
</gene>
<sequence length="192" mass="21527">MSTKFDSLVLLVTISLLVWPTTGHGQLWVKENISSGFDIGHNQQGSLLTRRIRQFSGLSTTTITDNNSKTNQNQPPLTCHQCRSFEDGDQCIHLAVNSSIFNEPCGPQHTACMVKRFSYTENATSPLALWYIERNCSAKCDPGCLILGERTKLYACISCCKEKLCNIGNGANYLFFDHRFSAFLLLSIFLFK</sequence>
<dbReference type="OrthoDB" id="6338442at2759"/>
<feature type="signal peptide" evidence="2">
    <location>
        <begin position="1"/>
        <end position="25"/>
    </location>
</feature>
<reference evidence="3" key="1">
    <citation type="submission" date="2021-11" db="EMBL/GenBank/DDBJ databases">
        <authorList>
            <person name="Schell T."/>
        </authorList>
    </citation>
    <scope>NUCLEOTIDE SEQUENCE</scope>
    <source>
        <strain evidence="3">M5</strain>
    </source>
</reference>
<accession>A0A8J2WLG5</accession>
<dbReference type="Proteomes" id="UP000789390">
    <property type="component" value="Unassembled WGS sequence"/>
</dbReference>
<dbReference type="PANTHER" id="PTHR16983">
    <property type="entry name" value="UPAR/LY6 DOMAIN-CONTAINING PROTEIN"/>
    <property type="match status" value="1"/>
</dbReference>